<dbReference type="EMBL" id="CP018889">
    <property type="protein sequence ID" value="AUI67414.1"/>
    <property type="molecule type" value="Genomic_DNA"/>
</dbReference>
<dbReference type="KEGG" id="blep:AL038_04965"/>
<dbReference type="AlphaFoldDB" id="A0A2N9YAE2"/>
<feature type="chain" id="PRO_5014854370" evidence="1">
    <location>
        <begin position="22"/>
        <end position="237"/>
    </location>
</feature>
<sequence>MRTNLSMLFLLSFAFSTPCIADETHSMEHGAQIFHAFNLDVGGGLSRNDGTANWDFDGWIGTDEHKLWLKSEGEYTNSKTEKSEFYALYSYNLSTFWDIQAGVRYDTQPNPLTYATLGFKGLAPYFLETTAHLFASEDGDISARLGQETDFLLTQRLIAQPYWEANLFAQDVHAQHKGSGLSTAEIGGQLRYEITRKFAPYIEVKYERKFGDTANFAERHGEQTDAVIGTLGLRLMF</sequence>
<evidence type="ECO:0000313" key="2">
    <source>
        <dbReference type="EMBL" id="AUI67414.1"/>
    </source>
</evidence>
<feature type="signal peptide" evidence="1">
    <location>
        <begin position="1"/>
        <end position="21"/>
    </location>
</feature>
<keyword evidence="3" id="KW-1185">Reference proteome</keyword>
<dbReference type="STRING" id="288004.AL038_04965"/>
<gene>
    <name evidence="2" type="ORF">BLE401_01030</name>
</gene>
<dbReference type="GO" id="GO:0005507">
    <property type="term" value="F:copper ion binding"/>
    <property type="evidence" value="ECO:0007669"/>
    <property type="project" value="InterPro"/>
</dbReference>
<dbReference type="OrthoDB" id="9778934at2"/>
<protein>
    <submittedName>
        <fullName evidence="2">Copper resistance protein B</fullName>
    </submittedName>
</protein>
<organism evidence="2 3">
    <name type="scientific">Beggiatoa leptomitoformis</name>
    <dbReference type="NCBI Taxonomy" id="288004"/>
    <lineage>
        <taxon>Bacteria</taxon>
        <taxon>Pseudomonadati</taxon>
        <taxon>Pseudomonadota</taxon>
        <taxon>Gammaproteobacteria</taxon>
        <taxon>Thiotrichales</taxon>
        <taxon>Thiotrichaceae</taxon>
        <taxon>Beggiatoa</taxon>
    </lineage>
</organism>
<name>A0A2N9YAE2_9GAMM</name>
<dbReference type="GO" id="GO:0009279">
    <property type="term" value="C:cell outer membrane"/>
    <property type="evidence" value="ECO:0007669"/>
    <property type="project" value="InterPro"/>
</dbReference>
<dbReference type="GO" id="GO:0006878">
    <property type="term" value="P:intracellular copper ion homeostasis"/>
    <property type="evidence" value="ECO:0007669"/>
    <property type="project" value="InterPro"/>
</dbReference>
<evidence type="ECO:0000313" key="3">
    <source>
        <dbReference type="Proteomes" id="UP000234271"/>
    </source>
</evidence>
<proteinExistence type="predicted"/>
<reference evidence="3" key="1">
    <citation type="submission" date="2016-12" db="EMBL/GenBank/DDBJ databases">
        <title>Complete Genome Sequence of Beggiatoa leptomitiformis D-401.</title>
        <authorList>
            <person name="Fomenkov A."/>
            <person name="Vincze T."/>
            <person name="Grabovich M."/>
            <person name="Anton B.P."/>
            <person name="Dubinina G."/>
            <person name="Orlova M."/>
            <person name="Belousova E."/>
            <person name="Roberts R.J."/>
        </authorList>
    </citation>
    <scope>NUCLEOTIDE SEQUENCE [LARGE SCALE GENOMIC DNA]</scope>
    <source>
        <strain evidence="3">D-401</strain>
    </source>
</reference>
<dbReference type="InterPro" id="IPR007939">
    <property type="entry name" value="Cu-R_B_prcur"/>
</dbReference>
<dbReference type="RefSeq" id="WP_066246096.1">
    <property type="nucleotide sequence ID" value="NZ_CP012373.2"/>
</dbReference>
<evidence type="ECO:0000256" key="1">
    <source>
        <dbReference type="SAM" id="SignalP"/>
    </source>
</evidence>
<keyword evidence="1" id="KW-0732">Signal</keyword>
<dbReference type="Pfam" id="PF05275">
    <property type="entry name" value="CopB"/>
    <property type="match status" value="1"/>
</dbReference>
<dbReference type="Proteomes" id="UP000234271">
    <property type="component" value="Chromosome"/>
</dbReference>
<accession>A0A2N9YAE2</accession>